<organism evidence="3">
    <name type="scientific">Dechloromonas aromatica (strain RCB)</name>
    <dbReference type="NCBI Taxonomy" id="159087"/>
    <lineage>
        <taxon>Bacteria</taxon>
        <taxon>Pseudomonadati</taxon>
        <taxon>Pseudomonadota</taxon>
        <taxon>Betaproteobacteria</taxon>
        <taxon>Rhodocyclales</taxon>
        <taxon>Azonexaceae</taxon>
        <taxon>Dechloromonas</taxon>
    </lineage>
</organism>
<keyword evidence="2" id="KW-0472">Membrane</keyword>
<name>Q47BX4_DECAR</name>
<evidence type="ECO:0000256" key="1">
    <source>
        <dbReference type="SAM" id="MobiDB-lite"/>
    </source>
</evidence>
<dbReference type="InterPro" id="IPR021455">
    <property type="entry name" value="DUF3106"/>
</dbReference>
<keyword evidence="2" id="KW-1133">Transmembrane helix</keyword>
<dbReference type="AlphaFoldDB" id="Q47BX4"/>
<feature type="region of interest" description="Disordered" evidence="1">
    <location>
        <begin position="161"/>
        <end position="187"/>
    </location>
</feature>
<accession>Q47BX4</accession>
<dbReference type="OrthoDB" id="9796567at2"/>
<evidence type="ECO:0008006" key="4">
    <source>
        <dbReference type="Google" id="ProtNLM"/>
    </source>
</evidence>
<dbReference type="KEGG" id="dar:Daro_2927"/>
<proteinExistence type="predicted"/>
<keyword evidence="2" id="KW-0812">Transmembrane</keyword>
<dbReference type="STRING" id="159087.Daro_2927"/>
<evidence type="ECO:0000313" key="3">
    <source>
        <dbReference type="EMBL" id="AAZ47657.1"/>
    </source>
</evidence>
<sequence length="187" mass="21384">MQQWLPDSRDRLERLSVFQNQSFQVIQRATSWAIKLILLFLIGGGIGSIAFALIPPEAASELITQGSDWQRLSPEEQLALAPLAEKWASLNSLQRDKWRSTARKFSHLSQRQKDRFHRRLVRWSEVTSVQKNIARSNYKAFKTKPVQDKMKALATWKARSKSGEAVATLEPKHADQSMAPQETVTEQ</sequence>
<protein>
    <recommendedName>
        <fullName evidence="4">Transmembrane protein</fullName>
    </recommendedName>
</protein>
<feature type="compositionally biased region" description="Polar residues" evidence="1">
    <location>
        <begin position="178"/>
        <end position="187"/>
    </location>
</feature>
<feature type="transmembrane region" description="Helical" evidence="2">
    <location>
        <begin position="32"/>
        <end position="54"/>
    </location>
</feature>
<dbReference type="HOGENOM" id="CLU_1445452_0_0_4"/>
<gene>
    <name evidence="3" type="ordered locus">Daro_2927</name>
</gene>
<reference evidence="3" key="1">
    <citation type="submission" date="2005-08" db="EMBL/GenBank/DDBJ databases">
        <title>Complete sequence of Dechloromonas aromatica RCB.</title>
        <authorList>
            <person name="Salinero K.K."/>
            <person name="Copeland A."/>
            <person name="Lucas S."/>
            <person name="Lapidus A."/>
            <person name="Barry K."/>
            <person name="Detter J.C."/>
            <person name="Glavina T."/>
            <person name="Hammon N."/>
            <person name="Israni S."/>
            <person name="Pitluck S."/>
            <person name="Di Bartolo G."/>
            <person name="Trong S."/>
            <person name="Schmutz J."/>
            <person name="Larimer F."/>
            <person name="Land M."/>
            <person name="Ivanova N."/>
            <person name="Richardson P."/>
        </authorList>
    </citation>
    <scope>NUCLEOTIDE SEQUENCE</scope>
    <source>
        <strain evidence="3">RCB</strain>
    </source>
</reference>
<dbReference type="Pfam" id="PF11304">
    <property type="entry name" value="DUF3106"/>
    <property type="match status" value="1"/>
</dbReference>
<dbReference type="EMBL" id="CP000089">
    <property type="protein sequence ID" value="AAZ47657.1"/>
    <property type="molecule type" value="Genomic_DNA"/>
</dbReference>
<evidence type="ECO:0000256" key="2">
    <source>
        <dbReference type="SAM" id="Phobius"/>
    </source>
</evidence>